<evidence type="ECO:0000313" key="7">
    <source>
        <dbReference type="Proteomes" id="UP000187074"/>
    </source>
</evidence>
<evidence type="ECO:0000256" key="1">
    <source>
        <dbReference type="ARBA" id="ARBA00022729"/>
    </source>
</evidence>
<feature type="compositionally biased region" description="Basic and acidic residues" evidence="3">
    <location>
        <begin position="48"/>
        <end position="62"/>
    </location>
</feature>
<dbReference type="GO" id="GO:0008270">
    <property type="term" value="F:zinc ion binding"/>
    <property type="evidence" value="ECO:0007669"/>
    <property type="project" value="InterPro"/>
</dbReference>
<keyword evidence="1 4" id="KW-0732">Signal</keyword>
<comment type="caution">
    <text evidence="6">The sequence shown here is derived from an EMBL/GenBank/DDBJ whole genome shotgun (WGS) entry which is preliminary data.</text>
</comment>
<evidence type="ECO:0000259" key="5">
    <source>
        <dbReference type="Pfam" id="PF09223"/>
    </source>
</evidence>
<dbReference type="PROSITE" id="PS51257">
    <property type="entry name" value="PROKAR_LIPOPROTEIN"/>
    <property type="match status" value="1"/>
</dbReference>
<dbReference type="SUPFAM" id="SSF50814">
    <property type="entry name" value="Lipocalins"/>
    <property type="match status" value="1"/>
</dbReference>
<dbReference type="STRING" id="1401.BK123_06175"/>
<dbReference type="Pfam" id="PF09223">
    <property type="entry name" value="ZinT"/>
    <property type="match status" value="1"/>
</dbReference>
<dbReference type="Proteomes" id="UP000187074">
    <property type="component" value="Unassembled WGS sequence"/>
</dbReference>
<dbReference type="InterPro" id="IPR012674">
    <property type="entry name" value="Calycin"/>
</dbReference>
<accession>A0A1R1B549</accession>
<dbReference type="AlphaFoldDB" id="A0A1R1B549"/>
<gene>
    <name evidence="6" type="ORF">BK123_06175</name>
</gene>
<evidence type="ECO:0000256" key="2">
    <source>
        <dbReference type="ARBA" id="ARBA00022833"/>
    </source>
</evidence>
<name>A0A1R1B549_PAELA</name>
<feature type="region of interest" description="Disordered" evidence="3">
    <location>
        <begin position="27"/>
        <end position="62"/>
    </location>
</feature>
<sequence>MKLKLGMGVILVALGLLFAGCQSADPNENRPINETEADSGTHESSNSHSHDDEDDHNHNHNHNHDEEAEAIYKGFFDDSQIQHRTLSDWEGDWQSVYPYLLDGTLDEVFVHKAEDTGKMTAAAYKEYYEVGYKTDTERIVIEGDTVTFFTNGQEQSVEYQADGYEILTYEAGNRGVRYIFKSVDDIEGLPRYIQFSDHRITPSKSDHFHLYWGDDREALLQEVTNWPTYYPSAMDGHSIAHEMMAH</sequence>
<feature type="chain" id="PRO_5012683795" evidence="4">
    <location>
        <begin position="25"/>
        <end position="246"/>
    </location>
</feature>
<feature type="signal peptide" evidence="4">
    <location>
        <begin position="1"/>
        <end position="24"/>
    </location>
</feature>
<evidence type="ECO:0000313" key="6">
    <source>
        <dbReference type="EMBL" id="OME94704.1"/>
    </source>
</evidence>
<dbReference type="OrthoDB" id="9810636at2"/>
<reference evidence="6 7" key="1">
    <citation type="submission" date="2016-11" db="EMBL/GenBank/DDBJ databases">
        <title>Paenibacillus species isolates.</title>
        <authorList>
            <person name="Beno S.M."/>
        </authorList>
    </citation>
    <scope>NUCLEOTIDE SEQUENCE [LARGE SCALE GENOMIC DNA]</scope>
    <source>
        <strain evidence="6 7">FSL F4-0100</strain>
    </source>
</reference>
<protein>
    <submittedName>
        <fullName evidence="6">Metal-binding protein ZinT</fullName>
    </submittedName>
</protein>
<organism evidence="6 7">
    <name type="scientific">Paenibacillus lautus</name>
    <name type="common">Bacillus lautus</name>
    <dbReference type="NCBI Taxonomy" id="1401"/>
    <lineage>
        <taxon>Bacteria</taxon>
        <taxon>Bacillati</taxon>
        <taxon>Bacillota</taxon>
        <taxon>Bacilli</taxon>
        <taxon>Bacillales</taxon>
        <taxon>Paenibacillaceae</taxon>
        <taxon>Paenibacillus</taxon>
    </lineage>
</organism>
<dbReference type="EMBL" id="MRTF01000002">
    <property type="protein sequence ID" value="OME94704.1"/>
    <property type="molecule type" value="Genomic_DNA"/>
</dbReference>
<feature type="domain" description="ZinT" evidence="5">
    <location>
        <begin position="68"/>
        <end position="246"/>
    </location>
</feature>
<dbReference type="RefSeq" id="WP_076321525.1">
    <property type="nucleotide sequence ID" value="NZ_MRTF01000002.1"/>
</dbReference>
<evidence type="ECO:0000256" key="4">
    <source>
        <dbReference type="SAM" id="SignalP"/>
    </source>
</evidence>
<dbReference type="Gene3D" id="2.40.128.20">
    <property type="match status" value="1"/>
</dbReference>
<evidence type="ECO:0000256" key="3">
    <source>
        <dbReference type="SAM" id="MobiDB-lite"/>
    </source>
</evidence>
<keyword evidence="2" id="KW-0862">Zinc</keyword>
<dbReference type="InterPro" id="IPR015304">
    <property type="entry name" value="ZinT_dom"/>
</dbReference>
<proteinExistence type="predicted"/>